<feature type="region of interest" description="Disordered" evidence="8">
    <location>
        <begin position="383"/>
        <end position="412"/>
    </location>
</feature>
<dbReference type="GO" id="GO:0003724">
    <property type="term" value="F:RNA helicase activity"/>
    <property type="evidence" value="ECO:0007669"/>
    <property type="project" value="UniProtKB-EC"/>
</dbReference>
<feature type="compositionally biased region" description="Basic and acidic residues" evidence="8">
    <location>
        <begin position="73"/>
        <end position="88"/>
    </location>
</feature>
<feature type="compositionally biased region" description="Acidic residues" evidence="8">
    <location>
        <begin position="339"/>
        <end position="353"/>
    </location>
</feature>
<keyword evidence="5 7" id="KW-0694">RNA-binding</keyword>
<evidence type="ECO:0000256" key="2">
    <source>
        <dbReference type="ARBA" id="ARBA00022801"/>
    </source>
</evidence>
<evidence type="ECO:0000256" key="8">
    <source>
        <dbReference type="SAM" id="MobiDB-lite"/>
    </source>
</evidence>
<dbReference type="Pfam" id="PF00270">
    <property type="entry name" value="DEAD"/>
    <property type="match status" value="1"/>
</dbReference>
<evidence type="ECO:0000256" key="6">
    <source>
        <dbReference type="RuleBase" id="RU000492"/>
    </source>
</evidence>
<evidence type="ECO:0000256" key="7">
    <source>
        <dbReference type="RuleBase" id="RU365068"/>
    </source>
</evidence>
<name>A0AAD2CHU0_9STRA</name>
<dbReference type="PANTHER" id="PTHR24031">
    <property type="entry name" value="RNA HELICASE"/>
    <property type="match status" value="1"/>
</dbReference>
<dbReference type="PROSITE" id="PS51194">
    <property type="entry name" value="HELICASE_CTER"/>
    <property type="match status" value="1"/>
</dbReference>
<feature type="compositionally biased region" description="Basic residues" evidence="8">
    <location>
        <begin position="109"/>
        <end position="120"/>
    </location>
</feature>
<dbReference type="CDD" id="cd18787">
    <property type="entry name" value="SF2_C_DEAD"/>
    <property type="match status" value="1"/>
</dbReference>
<dbReference type="InterPro" id="IPR001650">
    <property type="entry name" value="Helicase_C-like"/>
</dbReference>
<comment type="catalytic activity">
    <reaction evidence="7">
        <text>ATP + H2O = ADP + phosphate + H(+)</text>
        <dbReference type="Rhea" id="RHEA:13065"/>
        <dbReference type="ChEBI" id="CHEBI:15377"/>
        <dbReference type="ChEBI" id="CHEBI:15378"/>
        <dbReference type="ChEBI" id="CHEBI:30616"/>
        <dbReference type="ChEBI" id="CHEBI:43474"/>
        <dbReference type="ChEBI" id="CHEBI:456216"/>
        <dbReference type="EC" id="3.6.4.13"/>
    </reaction>
</comment>
<gene>
    <name evidence="11" type="ORF">CYCCA115_LOCUS3371</name>
</gene>
<feature type="region of interest" description="Disordered" evidence="8">
    <location>
        <begin position="755"/>
        <end position="778"/>
    </location>
</feature>
<keyword evidence="1 6" id="KW-0547">Nucleotide-binding</keyword>
<evidence type="ECO:0000256" key="4">
    <source>
        <dbReference type="ARBA" id="ARBA00022840"/>
    </source>
</evidence>
<dbReference type="GO" id="GO:0016787">
    <property type="term" value="F:hydrolase activity"/>
    <property type="evidence" value="ECO:0007669"/>
    <property type="project" value="UniProtKB-KW"/>
</dbReference>
<dbReference type="SUPFAM" id="SSF52540">
    <property type="entry name" value="P-loop containing nucleoside triphosphate hydrolases"/>
    <property type="match status" value="1"/>
</dbReference>
<evidence type="ECO:0000313" key="12">
    <source>
        <dbReference type="Proteomes" id="UP001295423"/>
    </source>
</evidence>
<comment type="domain">
    <text evidence="7">The Q motif is unique to and characteristic of the DEAD box family of RNA helicases and controls ATP binding and hydrolysis.</text>
</comment>
<comment type="function">
    <text evidence="7">RNA helicase.</text>
</comment>
<sequence length="778" mass="85574">MSWEPLIVELGGEKHGPQDGDETKNHYDNTKLSKKALKDLPANPGEEIGMFYGLEVCRDFDVKLLKNSNTKAVETKQSKEHDKESSEPKKKKRKAPPEESEASKDTTTSKKKTKRKKKKKANAEPSPPVEEESLDDDETGESSIDEDRFLELQQAWGNVLDSRLETGLYRQGFVKPTPVQAAALHPAILGRRNIVGAAPTGSGKTLAFLLPILQHILREDLAPGTPPQAVIVTPTRELATQIHHECNKLAPDTCMTLVGGIALVKQARILATKRPPIIIGTPGRLWAVISSQEHEHLNDLSQIRFLVLDEADRMTQDHCFPQMLSILEAINEANLSPGSDDESDSSDDEDDADDGRMSSLPGVRGEAKVTLLTDDLLQQIEEQRASTQPGRFEVPDDEFPNNRDGEEEEKGVHRQTFIFSATLTLPFTSLSEKTKRRRTKHGLDGGIADILDRTNSMGETKVIDLTSSKTESGSPSEFGLRLPPGLVLEQIKCTQMHKDSHLYAYLTTTAQGSSGPCLIFCNSIAAVRRVGKTLELLRFSVRILHAHMQQRARFKAVESLADSGKRTVVVCTDIAARGLDIPSVATVVHYDVARSVDGFVHRSGRTARGIGEGATGTSLSLVSPAEDKSHSKIVEALQVSFSKVMLDGRLMTGAQERTNLASKIVKASELEQNMNSNNNWFVNAAKEADIEIDDDLVEDESNMALKDQLLIKEAKRAKVLLQPLLSEPMKTQRFGKFLSTNSAVMQTQIAPLAIKDTKASTQKKKSKIKGKGKKKGKK</sequence>
<dbReference type="SMART" id="SM00490">
    <property type="entry name" value="HELICc"/>
    <property type="match status" value="1"/>
</dbReference>
<protein>
    <recommendedName>
        <fullName evidence="7">ATP-dependent RNA helicase</fullName>
        <ecNumber evidence="7">3.6.4.13</ecNumber>
    </recommendedName>
</protein>
<dbReference type="GO" id="GO:0003723">
    <property type="term" value="F:RNA binding"/>
    <property type="evidence" value="ECO:0007669"/>
    <property type="project" value="UniProtKB-UniRule"/>
</dbReference>
<feature type="compositionally biased region" description="Basic residues" evidence="8">
    <location>
        <begin position="761"/>
        <end position="778"/>
    </location>
</feature>
<feature type="domain" description="Helicase ATP-binding" evidence="9">
    <location>
        <begin position="185"/>
        <end position="441"/>
    </location>
</feature>
<keyword evidence="4 6" id="KW-0067">ATP-binding</keyword>
<proteinExistence type="inferred from homology"/>
<keyword evidence="3 6" id="KW-0347">Helicase</keyword>
<dbReference type="InterPro" id="IPR027417">
    <property type="entry name" value="P-loop_NTPase"/>
</dbReference>
<dbReference type="Gene3D" id="3.40.50.300">
    <property type="entry name" value="P-loop containing nucleotide triphosphate hydrolases"/>
    <property type="match status" value="2"/>
</dbReference>
<feature type="region of interest" description="Disordered" evidence="8">
    <location>
        <begin position="1"/>
        <end position="29"/>
    </location>
</feature>
<feature type="compositionally biased region" description="Basic and acidic residues" evidence="8">
    <location>
        <begin position="11"/>
        <end position="29"/>
    </location>
</feature>
<accession>A0AAD2CHU0</accession>
<dbReference type="PROSITE" id="PS00039">
    <property type="entry name" value="DEAD_ATP_HELICASE"/>
    <property type="match status" value="1"/>
</dbReference>
<dbReference type="InterPro" id="IPR014001">
    <property type="entry name" value="Helicase_ATP-bd"/>
</dbReference>
<dbReference type="AlphaFoldDB" id="A0AAD2CHU0"/>
<comment type="similarity">
    <text evidence="6">Belongs to the DEAD box helicase family.</text>
</comment>
<organism evidence="11 12">
    <name type="scientific">Cylindrotheca closterium</name>
    <dbReference type="NCBI Taxonomy" id="2856"/>
    <lineage>
        <taxon>Eukaryota</taxon>
        <taxon>Sar</taxon>
        <taxon>Stramenopiles</taxon>
        <taxon>Ochrophyta</taxon>
        <taxon>Bacillariophyta</taxon>
        <taxon>Bacillariophyceae</taxon>
        <taxon>Bacillariophycidae</taxon>
        <taxon>Bacillariales</taxon>
        <taxon>Bacillariaceae</taxon>
        <taxon>Cylindrotheca</taxon>
    </lineage>
</organism>
<evidence type="ECO:0000256" key="3">
    <source>
        <dbReference type="ARBA" id="ARBA00022806"/>
    </source>
</evidence>
<comment type="caution">
    <text evidence="11">The sequence shown here is derived from an EMBL/GenBank/DDBJ whole genome shotgun (WGS) entry which is preliminary data.</text>
</comment>
<keyword evidence="12" id="KW-1185">Reference proteome</keyword>
<feature type="domain" description="Helicase C-terminal" evidence="10">
    <location>
        <begin position="501"/>
        <end position="652"/>
    </location>
</feature>
<evidence type="ECO:0000256" key="5">
    <source>
        <dbReference type="ARBA" id="ARBA00022884"/>
    </source>
</evidence>
<evidence type="ECO:0000259" key="10">
    <source>
        <dbReference type="PROSITE" id="PS51194"/>
    </source>
</evidence>
<dbReference type="Proteomes" id="UP001295423">
    <property type="component" value="Unassembled WGS sequence"/>
</dbReference>
<dbReference type="Pfam" id="PF00271">
    <property type="entry name" value="Helicase_C"/>
    <property type="match status" value="1"/>
</dbReference>
<dbReference type="GO" id="GO:0005524">
    <property type="term" value="F:ATP binding"/>
    <property type="evidence" value="ECO:0007669"/>
    <property type="project" value="UniProtKB-UniRule"/>
</dbReference>
<dbReference type="InterPro" id="IPR000629">
    <property type="entry name" value="RNA-helicase_DEAD-box_CS"/>
</dbReference>
<feature type="compositionally biased region" description="Acidic residues" evidence="8">
    <location>
        <begin position="395"/>
        <end position="409"/>
    </location>
</feature>
<dbReference type="InterPro" id="IPR011545">
    <property type="entry name" value="DEAD/DEAH_box_helicase_dom"/>
</dbReference>
<feature type="region of interest" description="Disordered" evidence="8">
    <location>
        <begin position="334"/>
        <end position="364"/>
    </location>
</feature>
<evidence type="ECO:0000256" key="1">
    <source>
        <dbReference type="ARBA" id="ARBA00022741"/>
    </source>
</evidence>
<evidence type="ECO:0000259" key="9">
    <source>
        <dbReference type="PROSITE" id="PS51192"/>
    </source>
</evidence>
<feature type="compositionally biased region" description="Acidic residues" evidence="8">
    <location>
        <begin position="129"/>
        <end position="142"/>
    </location>
</feature>
<dbReference type="SMART" id="SM00487">
    <property type="entry name" value="DEXDc"/>
    <property type="match status" value="1"/>
</dbReference>
<feature type="compositionally biased region" description="Basic and acidic residues" evidence="8">
    <location>
        <begin position="95"/>
        <end position="108"/>
    </location>
</feature>
<feature type="region of interest" description="Disordered" evidence="8">
    <location>
        <begin position="70"/>
        <end position="142"/>
    </location>
</feature>
<keyword evidence="2 6" id="KW-0378">Hydrolase</keyword>
<reference evidence="11" key="1">
    <citation type="submission" date="2023-08" db="EMBL/GenBank/DDBJ databases">
        <authorList>
            <person name="Audoor S."/>
            <person name="Bilcke G."/>
        </authorList>
    </citation>
    <scope>NUCLEOTIDE SEQUENCE</scope>
</reference>
<dbReference type="EMBL" id="CAKOGP040000280">
    <property type="protein sequence ID" value="CAJ1933581.1"/>
    <property type="molecule type" value="Genomic_DNA"/>
</dbReference>
<dbReference type="PROSITE" id="PS51192">
    <property type="entry name" value="HELICASE_ATP_BIND_1"/>
    <property type="match status" value="1"/>
</dbReference>
<dbReference type="EC" id="3.6.4.13" evidence="7"/>
<evidence type="ECO:0000313" key="11">
    <source>
        <dbReference type="EMBL" id="CAJ1933581.1"/>
    </source>
</evidence>